<evidence type="ECO:0000313" key="3">
    <source>
        <dbReference type="Proteomes" id="UP000184188"/>
    </source>
</evidence>
<dbReference type="AlphaFoldDB" id="A0A1L9SLX0"/>
<accession>A0A1L9SLX0</accession>
<dbReference type="STRING" id="1073090.A0A1L9SLX0"/>
<evidence type="ECO:0000313" key="2">
    <source>
        <dbReference type="EMBL" id="OJJ48239.1"/>
    </source>
</evidence>
<protein>
    <recommendedName>
        <fullName evidence="1">Inositol polyphosphate-related phosphatase domain-containing protein</fullName>
    </recommendedName>
</protein>
<reference evidence="3" key="1">
    <citation type="journal article" date="2017" name="Genome Biol.">
        <title>Comparative genomics reveals high biological diversity and specific adaptations in the industrially and medically important fungal genus Aspergillus.</title>
        <authorList>
            <person name="de Vries R.P."/>
            <person name="Riley R."/>
            <person name="Wiebenga A."/>
            <person name="Aguilar-Osorio G."/>
            <person name="Amillis S."/>
            <person name="Uchima C.A."/>
            <person name="Anderluh G."/>
            <person name="Asadollahi M."/>
            <person name="Askin M."/>
            <person name="Barry K."/>
            <person name="Battaglia E."/>
            <person name="Bayram O."/>
            <person name="Benocci T."/>
            <person name="Braus-Stromeyer S.A."/>
            <person name="Caldana C."/>
            <person name="Canovas D."/>
            <person name="Cerqueira G.C."/>
            <person name="Chen F."/>
            <person name="Chen W."/>
            <person name="Choi C."/>
            <person name="Clum A."/>
            <person name="Dos Santos R.A."/>
            <person name="Damasio A.R."/>
            <person name="Diallinas G."/>
            <person name="Emri T."/>
            <person name="Fekete E."/>
            <person name="Flipphi M."/>
            <person name="Freyberg S."/>
            <person name="Gallo A."/>
            <person name="Gournas C."/>
            <person name="Habgood R."/>
            <person name="Hainaut M."/>
            <person name="Harispe M.L."/>
            <person name="Henrissat B."/>
            <person name="Hilden K.S."/>
            <person name="Hope R."/>
            <person name="Hossain A."/>
            <person name="Karabika E."/>
            <person name="Karaffa L."/>
            <person name="Karanyi Z."/>
            <person name="Krasevec N."/>
            <person name="Kuo A."/>
            <person name="Kusch H."/>
            <person name="LaButti K."/>
            <person name="Lagendijk E.L."/>
            <person name="Lapidus A."/>
            <person name="Levasseur A."/>
            <person name="Lindquist E."/>
            <person name="Lipzen A."/>
            <person name="Logrieco A.F."/>
            <person name="MacCabe A."/>
            <person name="Maekelae M.R."/>
            <person name="Malavazi I."/>
            <person name="Melin P."/>
            <person name="Meyer V."/>
            <person name="Mielnichuk N."/>
            <person name="Miskei M."/>
            <person name="Molnar A.P."/>
            <person name="Mule G."/>
            <person name="Ngan C.Y."/>
            <person name="Orejas M."/>
            <person name="Orosz E."/>
            <person name="Ouedraogo J.P."/>
            <person name="Overkamp K.M."/>
            <person name="Park H.-S."/>
            <person name="Perrone G."/>
            <person name="Piumi F."/>
            <person name="Punt P.J."/>
            <person name="Ram A.F."/>
            <person name="Ramon A."/>
            <person name="Rauscher S."/>
            <person name="Record E."/>
            <person name="Riano-Pachon D.M."/>
            <person name="Robert V."/>
            <person name="Roehrig J."/>
            <person name="Ruller R."/>
            <person name="Salamov A."/>
            <person name="Salih N.S."/>
            <person name="Samson R.A."/>
            <person name="Sandor E."/>
            <person name="Sanguinetti M."/>
            <person name="Schuetze T."/>
            <person name="Sepcic K."/>
            <person name="Shelest E."/>
            <person name="Sherlock G."/>
            <person name="Sophianopoulou V."/>
            <person name="Squina F.M."/>
            <person name="Sun H."/>
            <person name="Susca A."/>
            <person name="Todd R.B."/>
            <person name="Tsang A."/>
            <person name="Unkles S.E."/>
            <person name="van de Wiele N."/>
            <person name="van Rossen-Uffink D."/>
            <person name="Oliveira J.V."/>
            <person name="Vesth T.C."/>
            <person name="Visser J."/>
            <person name="Yu J.-H."/>
            <person name="Zhou M."/>
            <person name="Andersen M.R."/>
            <person name="Archer D.B."/>
            <person name="Baker S.E."/>
            <person name="Benoit I."/>
            <person name="Brakhage A.A."/>
            <person name="Braus G.H."/>
            <person name="Fischer R."/>
            <person name="Frisvad J.C."/>
            <person name="Goldman G.H."/>
            <person name="Houbraken J."/>
            <person name="Oakley B."/>
            <person name="Pocsi I."/>
            <person name="Scazzocchio C."/>
            <person name="Seiboth B."/>
            <person name="vanKuyk P.A."/>
            <person name="Wortman J."/>
            <person name="Dyer P.S."/>
            <person name="Grigoriev I.V."/>
        </authorList>
    </citation>
    <scope>NUCLEOTIDE SEQUENCE [LARGE SCALE GENOMIC DNA]</scope>
    <source>
        <strain evidence="3">CBS 506.65</strain>
    </source>
</reference>
<name>A0A1L9SLX0_9EURO</name>
<dbReference type="OrthoDB" id="62798at2759"/>
<dbReference type="Pfam" id="PF22669">
    <property type="entry name" value="Exo_endo_phos2"/>
    <property type="match status" value="1"/>
</dbReference>
<dbReference type="Gene3D" id="3.60.10.10">
    <property type="entry name" value="Endonuclease/exonuclease/phosphatase"/>
    <property type="match status" value="1"/>
</dbReference>
<dbReference type="GO" id="GO:0004439">
    <property type="term" value="F:phosphatidylinositol-4,5-bisphosphate 5-phosphatase activity"/>
    <property type="evidence" value="ECO:0007669"/>
    <property type="project" value="TreeGrafter"/>
</dbReference>
<gene>
    <name evidence="2" type="ORF">ASPZODRAFT_1543410</name>
</gene>
<dbReference type="SUPFAM" id="SSF56219">
    <property type="entry name" value="DNase I-like"/>
    <property type="match status" value="1"/>
</dbReference>
<dbReference type="GeneID" id="34612539"/>
<dbReference type="Proteomes" id="UP000184188">
    <property type="component" value="Unassembled WGS sequence"/>
</dbReference>
<dbReference type="InterPro" id="IPR046985">
    <property type="entry name" value="IP5"/>
</dbReference>
<dbReference type="RefSeq" id="XP_022582749.1">
    <property type="nucleotide sequence ID" value="XM_022726075.1"/>
</dbReference>
<dbReference type="GO" id="GO:0046856">
    <property type="term" value="P:phosphatidylinositol dephosphorylation"/>
    <property type="evidence" value="ECO:0007669"/>
    <property type="project" value="InterPro"/>
</dbReference>
<proteinExistence type="predicted"/>
<dbReference type="SMART" id="SM00128">
    <property type="entry name" value="IPPc"/>
    <property type="match status" value="1"/>
</dbReference>
<dbReference type="PANTHER" id="PTHR11200:SF286">
    <property type="entry name" value="5-PHOSPHATASE, PUTATIVE (AFU_ORTHOLOGUE AFUA_5G07600)-RELATED"/>
    <property type="match status" value="1"/>
</dbReference>
<dbReference type="EMBL" id="KV878339">
    <property type="protein sequence ID" value="OJJ48239.1"/>
    <property type="molecule type" value="Genomic_DNA"/>
</dbReference>
<sequence>MDLQLYILTFNCGRTLVDVDRFAAHFFHALPLSSSADGAQAGRRPPELIVLSVQEMAPLAYAFLGGHHLTPYFKALAETVHLAVLNRWKDEEDNNIRYVNIVRENVGMTGLMIFARADVSDQICRIETARVGLGVQQMGNKGAVGARLGWQQKGSERGADSERQGVPGSETIDLAFVAAHLAPMEEAVARRNADWRAMVERLVFNNTTNSNSHSPASVGLFEPNTYLFVAGDFNYRTSDTRPVTGDHLRFPQIGAEGDTQNPTRVDQSLLAGDQLTRERKKGNTFHGLSEAPITFPPTYKYSNAARAAATTTDSSHGRHNKAGTWQWTQYRWPSWCDRILYLETASRPVETGLYDALPLLPTSDHRAVALSVSLPIRRASGLGGGEGAGEEGSGRSIGIGIASAGAGSGIASAGAGSGIAPFPLDPTWEAQLQAARRREVVVGSVAYLGLTREGQMLVLATVLGALGAWFVLSSLTEQLVG</sequence>
<organism evidence="2 3">
    <name type="scientific">Penicilliopsis zonata CBS 506.65</name>
    <dbReference type="NCBI Taxonomy" id="1073090"/>
    <lineage>
        <taxon>Eukaryota</taxon>
        <taxon>Fungi</taxon>
        <taxon>Dikarya</taxon>
        <taxon>Ascomycota</taxon>
        <taxon>Pezizomycotina</taxon>
        <taxon>Eurotiomycetes</taxon>
        <taxon>Eurotiomycetidae</taxon>
        <taxon>Eurotiales</taxon>
        <taxon>Aspergillaceae</taxon>
        <taxon>Penicilliopsis</taxon>
    </lineage>
</organism>
<dbReference type="InterPro" id="IPR000300">
    <property type="entry name" value="IPPc"/>
</dbReference>
<dbReference type="PANTHER" id="PTHR11200">
    <property type="entry name" value="INOSITOL 5-PHOSPHATASE"/>
    <property type="match status" value="1"/>
</dbReference>
<dbReference type="InterPro" id="IPR036691">
    <property type="entry name" value="Endo/exonu/phosph_ase_sf"/>
</dbReference>
<dbReference type="VEuPathDB" id="FungiDB:ASPZODRAFT_1543410"/>
<keyword evidence="3" id="KW-1185">Reference proteome</keyword>
<feature type="domain" description="Inositol polyphosphate-related phosphatase" evidence="1">
    <location>
        <begin position="1"/>
        <end position="380"/>
    </location>
</feature>
<evidence type="ECO:0000259" key="1">
    <source>
        <dbReference type="SMART" id="SM00128"/>
    </source>
</evidence>